<dbReference type="SUPFAM" id="SSF81383">
    <property type="entry name" value="F-box domain"/>
    <property type="match status" value="1"/>
</dbReference>
<dbReference type="Proteomes" id="UP000504603">
    <property type="component" value="Unplaced"/>
</dbReference>
<evidence type="ECO:0000313" key="1">
    <source>
        <dbReference type="Proteomes" id="UP000504603"/>
    </source>
</evidence>
<dbReference type="AlphaFoldDB" id="A0A6J1CCX5"/>
<organism evidence="1 2">
    <name type="scientific">Momordica charantia</name>
    <name type="common">Bitter gourd</name>
    <name type="synonym">Balsam pear</name>
    <dbReference type="NCBI Taxonomy" id="3673"/>
    <lineage>
        <taxon>Eukaryota</taxon>
        <taxon>Viridiplantae</taxon>
        <taxon>Streptophyta</taxon>
        <taxon>Embryophyta</taxon>
        <taxon>Tracheophyta</taxon>
        <taxon>Spermatophyta</taxon>
        <taxon>Magnoliopsida</taxon>
        <taxon>eudicotyledons</taxon>
        <taxon>Gunneridae</taxon>
        <taxon>Pentapetalae</taxon>
        <taxon>rosids</taxon>
        <taxon>fabids</taxon>
        <taxon>Cucurbitales</taxon>
        <taxon>Cucurbitaceae</taxon>
        <taxon>Momordiceae</taxon>
        <taxon>Momordica</taxon>
    </lineage>
</organism>
<gene>
    <name evidence="2" type="primary">LOC111010509</name>
</gene>
<evidence type="ECO:0000313" key="2">
    <source>
        <dbReference type="RefSeq" id="XP_022139660.1"/>
    </source>
</evidence>
<dbReference type="InterPro" id="IPR036047">
    <property type="entry name" value="F-box-like_dom_sf"/>
</dbReference>
<proteinExistence type="predicted"/>
<reference evidence="2" key="1">
    <citation type="submission" date="2025-08" db="UniProtKB">
        <authorList>
            <consortium name="RefSeq"/>
        </authorList>
    </citation>
    <scope>IDENTIFICATION</scope>
    <source>
        <strain evidence="2">OHB3-1</strain>
    </source>
</reference>
<dbReference type="RefSeq" id="XP_022139660.1">
    <property type="nucleotide sequence ID" value="XM_022283968.1"/>
</dbReference>
<dbReference type="GeneID" id="111010509"/>
<dbReference type="KEGG" id="mcha:111010509"/>
<accession>A0A6J1CCX5</accession>
<keyword evidence="1" id="KW-1185">Reference proteome</keyword>
<sequence>MATAEEVCRLAAVSRTFRSGVNSDVVWLNFLPVDWELMVSSIRSSEVPSWLVFTAVLKKDLFYLLCRQYVHLHPPIFPDHYTSSVYDNLESVKVIFVTCSNDAFRISYNTDVGNYVCSLLGVQVQVC</sequence>
<name>A0A6J1CCX5_MOMCH</name>
<protein>
    <submittedName>
        <fullName evidence="2">F-box protein PP2-B10-like</fullName>
    </submittedName>
</protein>